<dbReference type="Pfam" id="PF00145">
    <property type="entry name" value="DNA_methylase"/>
    <property type="match status" value="1"/>
</dbReference>
<evidence type="ECO:0000313" key="9">
    <source>
        <dbReference type="Proteomes" id="UP000000844"/>
    </source>
</evidence>
<dbReference type="PANTHER" id="PTHR46098:SF1">
    <property type="entry name" value="TRNA (CYTOSINE(38)-C(5))-METHYLTRANSFERASE"/>
    <property type="match status" value="1"/>
</dbReference>
<dbReference type="KEGG" id="sna:Snas_4216"/>
<dbReference type="PANTHER" id="PTHR46098">
    <property type="entry name" value="TRNA (CYTOSINE(38)-C(5))-METHYLTRANSFERASE"/>
    <property type="match status" value="1"/>
</dbReference>
<dbReference type="PRINTS" id="PR00105">
    <property type="entry name" value="C5METTRFRASE"/>
</dbReference>
<dbReference type="Proteomes" id="UP000000844">
    <property type="component" value="Chromosome"/>
</dbReference>
<dbReference type="GO" id="GO:0003886">
    <property type="term" value="F:DNA (cytosine-5-)-methyltransferase activity"/>
    <property type="evidence" value="ECO:0007669"/>
    <property type="project" value="UniProtKB-EC"/>
</dbReference>
<dbReference type="EMBL" id="CP001778">
    <property type="protein sequence ID" value="ADD43865.1"/>
    <property type="molecule type" value="Genomic_DNA"/>
</dbReference>
<evidence type="ECO:0000256" key="1">
    <source>
        <dbReference type="ARBA" id="ARBA00011975"/>
    </source>
</evidence>
<dbReference type="InterPro" id="IPR029063">
    <property type="entry name" value="SAM-dependent_MTases_sf"/>
</dbReference>
<evidence type="ECO:0000256" key="5">
    <source>
        <dbReference type="ARBA" id="ARBA00022747"/>
    </source>
</evidence>
<dbReference type="Gene3D" id="3.40.50.150">
    <property type="entry name" value="Vaccinia Virus protein VP39"/>
    <property type="match status" value="1"/>
</dbReference>
<evidence type="ECO:0000256" key="4">
    <source>
        <dbReference type="ARBA" id="ARBA00022691"/>
    </source>
</evidence>
<keyword evidence="3 6" id="KW-0808">Transferase</keyword>
<dbReference type="eggNOG" id="COG0270">
    <property type="taxonomic scope" value="Bacteria"/>
</dbReference>
<evidence type="ECO:0000313" key="8">
    <source>
        <dbReference type="EMBL" id="ADD43865.1"/>
    </source>
</evidence>
<keyword evidence="2 6" id="KW-0489">Methyltransferase</keyword>
<keyword evidence="9" id="KW-1185">Reference proteome</keyword>
<dbReference type="EC" id="2.1.1.37" evidence="1"/>
<feature type="active site" evidence="6">
    <location>
        <position position="98"/>
    </location>
</feature>
<evidence type="ECO:0000256" key="2">
    <source>
        <dbReference type="ARBA" id="ARBA00022603"/>
    </source>
</evidence>
<reference evidence="8 9" key="1">
    <citation type="journal article" date="2009" name="Stand. Genomic Sci.">
        <title>Complete genome sequence of Stackebrandtia nassauensis type strain (LLR-40K-21).</title>
        <authorList>
            <person name="Munk C."/>
            <person name="Lapidus A."/>
            <person name="Copeland A."/>
            <person name="Jando M."/>
            <person name="Mayilraj S."/>
            <person name="Glavina Del Rio T."/>
            <person name="Nolan M."/>
            <person name="Chen F."/>
            <person name="Lucas S."/>
            <person name="Tice H."/>
            <person name="Cheng J.F."/>
            <person name="Han C."/>
            <person name="Detter J.C."/>
            <person name="Bruce D."/>
            <person name="Goodwin L."/>
            <person name="Chain P."/>
            <person name="Pitluck S."/>
            <person name="Goker M."/>
            <person name="Ovchinikova G."/>
            <person name="Pati A."/>
            <person name="Ivanova N."/>
            <person name="Mavromatis K."/>
            <person name="Chen A."/>
            <person name="Palaniappan K."/>
            <person name="Land M."/>
            <person name="Hauser L."/>
            <person name="Chang Y.J."/>
            <person name="Jeffries C.D."/>
            <person name="Bristow J."/>
            <person name="Eisen J.A."/>
            <person name="Markowitz V."/>
            <person name="Hugenholtz P."/>
            <person name="Kyrpides N.C."/>
            <person name="Klenk H.P."/>
        </authorList>
    </citation>
    <scope>NUCLEOTIDE SEQUENCE [LARGE SCALE GENOMIC DNA]</scope>
    <source>
        <strain evidence="9">DSM 44728 / CIP 108903 / NRRL B-16338 / NBRC 102104 / LLR-40K-21</strain>
    </source>
</reference>
<dbReference type="SUPFAM" id="SSF53335">
    <property type="entry name" value="S-adenosyl-L-methionine-dependent methyltransferases"/>
    <property type="match status" value="1"/>
</dbReference>
<evidence type="ECO:0000256" key="3">
    <source>
        <dbReference type="ARBA" id="ARBA00022679"/>
    </source>
</evidence>
<name>D3Q2D2_STANL</name>
<dbReference type="HOGENOM" id="CLU_006958_5_3_11"/>
<dbReference type="AlphaFoldDB" id="D3Q2D2"/>
<organism evidence="8 9">
    <name type="scientific">Stackebrandtia nassauensis (strain DSM 44728 / CIP 108903 / NRRL B-16338 / NBRC 102104 / LLR-40K-21)</name>
    <dbReference type="NCBI Taxonomy" id="446470"/>
    <lineage>
        <taxon>Bacteria</taxon>
        <taxon>Bacillati</taxon>
        <taxon>Actinomycetota</taxon>
        <taxon>Actinomycetes</taxon>
        <taxon>Glycomycetales</taxon>
        <taxon>Glycomycetaceae</taxon>
        <taxon>Stackebrandtia</taxon>
    </lineage>
</organism>
<feature type="region of interest" description="Disordered" evidence="7">
    <location>
        <begin position="184"/>
        <end position="228"/>
    </location>
</feature>
<evidence type="ECO:0000256" key="7">
    <source>
        <dbReference type="SAM" id="MobiDB-lite"/>
    </source>
</evidence>
<keyword evidence="5" id="KW-0680">Restriction system</keyword>
<dbReference type="REBASE" id="24811">
    <property type="entry name" value="M.SnaDORF4216P"/>
</dbReference>
<dbReference type="InterPro" id="IPR050750">
    <property type="entry name" value="C5-MTase"/>
</dbReference>
<proteinExistence type="inferred from homology"/>
<dbReference type="STRING" id="446470.Snas_4216"/>
<accession>D3Q2D2</accession>
<comment type="similarity">
    <text evidence="6">Belongs to the class I-like SAM-binding methyltransferase superfamily. C5-methyltransferase family.</text>
</comment>
<dbReference type="GO" id="GO:0032259">
    <property type="term" value="P:methylation"/>
    <property type="evidence" value="ECO:0007669"/>
    <property type="project" value="UniProtKB-KW"/>
</dbReference>
<protein>
    <recommendedName>
        <fullName evidence="1">DNA (cytosine-5-)-methyltransferase</fullName>
        <ecNumber evidence="1">2.1.1.37</ecNumber>
    </recommendedName>
</protein>
<dbReference type="GO" id="GO:0009307">
    <property type="term" value="P:DNA restriction-modification system"/>
    <property type="evidence" value="ECO:0007669"/>
    <property type="project" value="UniProtKB-KW"/>
</dbReference>
<dbReference type="PROSITE" id="PS51679">
    <property type="entry name" value="SAM_MT_C5"/>
    <property type="match status" value="1"/>
</dbReference>
<sequence length="329" mass="35801">MSLQQDTLRTRPQWRVFSRRVGGELVPRIGSLCSGIGALDDAVAAVTGAELAWVADTDPDAARVLTHRHPHAPNLGDIRTAPWEDAEPVDILVAGVPCQPVSKAGKRTGVADARWLWPHAARAVRDLRPALIVLENVAALRTRGLGDILTDLAALGYDARWLCLRACELGAPHQRDRMFLAAATHPQRHPRSQDHPNRFAAAGSGRTPSHPASQRRHQRLTPPTGLQRGRDLAVTGAETWGKYAPAIARWEHLTARPAPAPTAPTGRGEARRLSPRFVEWMMGINSGHVTDVEGISRTAQLRLLGNSVVPAQAEAAVRLLLDDTLWPRP</sequence>
<keyword evidence="4 6" id="KW-0949">S-adenosyl-L-methionine</keyword>
<dbReference type="InterPro" id="IPR001525">
    <property type="entry name" value="C5_MeTfrase"/>
</dbReference>
<gene>
    <name evidence="8" type="ordered locus">Snas_4216</name>
</gene>
<evidence type="ECO:0000256" key="6">
    <source>
        <dbReference type="PROSITE-ProRule" id="PRU01016"/>
    </source>
</evidence>